<dbReference type="Proteomes" id="UP001321580">
    <property type="component" value="Unassembled WGS sequence"/>
</dbReference>
<dbReference type="InterPro" id="IPR048034">
    <property type="entry name" value="CopL-like"/>
</dbReference>
<organism evidence="2 3">
    <name type="scientific">Lysobacter stagni</name>
    <dbReference type="NCBI Taxonomy" id="3045172"/>
    <lineage>
        <taxon>Bacteria</taxon>
        <taxon>Pseudomonadati</taxon>
        <taxon>Pseudomonadota</taxon>
        <taxon>Gammaproteobacteria</taxon>
        <taxon>Lysobacterales</taxon>
        <taxon>Lysobacteraceae</taxon>
        <taxon>Lysobacter</taxon>
    </lineage>
</organism>
<reference evidence="2 3" key="1">
    <citation type="submission" date="2023-05" db="EMBL/GenBank/DDBJ databases">
        <title>Lysobacter sp. strain LF1 Genome sequencing and assembly.</title>
        <authorList>
            <person name="Jung Y."/>
        </authorList>
    </citation>
    <scope>NUCLEOTIDE SEQUENCE [LARGE SCALE GENOMIC DNA]</scope>
    <source>
        <strain evidence="2 3">LF1</strain>
    </source>
</reference>
<sequence>MSLRALVLRLLLCLTLVLNGSGYAIAATQMALAHGMSSSMHHAAQPCHGSGQIPATGESVDVAGCTAHSATPAAPADCCESPSCSCDCLQHASAATSMAVVVAGVPMHAGIAREMHAAHVPPLLPNLFRPPIA</sequence>
<feature type="signal peptide" evidence="1">
    <location>
        <begin position="1"/>
        <end position="26"/>
    </location>
</feature>
<dbReference type="RefSeq" id="WP_283213175.1">
    <property type="nucleotide sequence ID" value="NZ_JASGBI010000001.1"/>
</dbReference>
<comment type="caution">
    <text evidence="2">The sequence shown here is derived from an EMBL/GenBank/DDBJ whole genome shotgun (WGS) entry which is preliminary data.</text>
</comment>
<evidence type="ECO:0000313" key="3">
    <source>
        <dbReference type="Proteomes" id="UP001321580"/>
    </source>
</evidence>
<keyword evidence="3" id="KW-1185">Reference proteome</keyword>
<dbReference type="EMBL" id="JASGBI010000001">
    <property type="protein sequence ID" value="MDI9239809.1"/>
    <property type="molecule type" value="Genomic_DNA"/>
</dbReference>
<dbReference type="NCBIfam" id="NF033807">
    <property type="entry name" value="CopL_fam"/>
    <property type="match status" value="1"/>
</dbReference>
<evidence type="ECO:0000256" key="1">
    <source>
        <dbReference type="SAM" id="SignalP"/>
    </source>
</evidence>
<protein>
    <submittedName>
        <fullName evidence="2">CopL family metal-binding regulatory protein</fullName>
    </submittedName>
</protein>
<keyword evidence="1" id="KW-0732">Signal</keyword>
<evidence type="ECO:0000313" key="2">
    <source>
        <dbReference type="EMBL" id="MDI9239809.1"/>
    </source>
</evidence>
<accession>A0ABT6XIB5</accession>
<gene>
    <name evidence="2" type="ORF">QLQ15_12935</name>
</gene>
<name>A0ABT6XIB5_9GAMM</name>
<proteinExistence type="predicted"/>
<feature type="chain" id="PRO_5047177486" evidence="1">
    <location>
        <begin position="27"/>
        <end position="133"/>
    </location>
</feature>